<evidence type="ECO:0000313" key="1">
    <source>
        <dbReference type="EMBL" id="KAG9928138.1"/>
    </source>
</evidence>
<name>A0A9P8F2B4_AURME</name>
<accession>A0A9P8F2B4</accession>
<organism evidence="1 2">
    <name type="scientific">Aureobasidium melanogenum</name>
    <name type="common">Aureobasidium pullulans var. melanogenum</name>
    <dbReference type="NCBI Taxonomy" id="46634"/>
    <lineage>
        <taxon>Eukaryota</taxon>
        <taxon>Fungi</taxon>
        <taxon>Dikarya</taxon>
        <taxon>Ascomycota</taxon>
        <taxon>Pezizomycotina</taxon>
        <taxon>Dothideomycetes</taxon>
        <taxon>Dothideomycetidae</taxon>
        <taxon>Dothideales</taxon>
        <taxon>Saccotheciaceae</taxon>
        <taxon>Aureobasidium</taxon>
    </lineage>
</organism>
<keyword evidence="2" id="KW-1185">Reference proteome</keyword>
<reference evidence="1" key="1">
    <citation type="journal article" date="2021" name="J Fungi (Basel)">
        <title>Virulence traits and population genomics of the black yeast Aureobasidium melanogenum.</title>
        <authorList>
            <person name="Cernosa A."/>
            <person name="Sun X."/>
            <person name="Gostincar C."/>
            <person name="Fang C."/>
            <person name="Gunde-Cimerman N."/>
            <person name="Song Z."/>
        </authorList>
    </citation>
    <scope>NUCLEOTIDE SEQUENCE</scope>
    <source>
        <strain evidence="1">EXF-9298</strain>
    </source>
</reference>
<protein>
    <recommendedName>
        <fullName evidence="3">Glutamate synthase</fullName>
    </recommendedName>
</protein>
<gene>
    <name evidence="1" type="ORF">KCU98_g21066</name>
</gene>
<reference evidence="1" key="2">
    <citation type="submission" date="2021-08" db="EMBL/GenBank/DDBJ databases">
        <authorList>
            <person name="Gostincar C."/>
            <person name="Sun X."/>
            <person name="Song Z."/>
            <person name="Gunde-Cimerman N."/>
        </authorList>
    </citation>
    <scope>NUCLEOTIDE SEQUENCE</scope>
    <source>
        <strain evidence="1">EXF-9298</strain>
    </source>
</reference>
<sequence length="70" mass="7376">GVFAAGDCRRGQSLIVWGINEGRMAARDVDSYLTGMGTQLPITGGIVKRPPYELLNKTKGAPLELVSAAS</sequence>
<dbReference type="InterPro" id="IPR036188">
    <property type="entry name" value="FAD/NAD-bd_sf"/>
</dbReference>
<dbReference type="AlphaFoldDB" id="A0A9P8F2B4"/>
<dbReference type="SUPFAM" id="SSF51905">
    <property type="entry name" value="FAD/NAD(P)-binding domain"/>
    <property type="match status" value="1"/>
</dbReference>
<comment type="caution">
    <text evidence="1">The sequence shown here is derived from an EMBL/GenBank/DDBJ whole genome shotgun (WGS) entry which is preliminary data.</text>
</comment>
<proteinExistence type="predicted"/>
<feature type="non-terminal residue" evidence="1">
    <location>
        <position position="70"/>
    </location>
</feature>
<dbReference type="PANTHER" id="PTHR43100">
    <property type="entry name" value="GLUTAMATE SYNTHASE [NADPH] SMALL CHAIN"/>
    <property type="match status" value="1"/>
</dbReference>
<evidence type="ECO:0008006" key="3">
    <source>
        <dbReference type="Google" id="ProtNLM"/>
    </source>
</evidence>
<dbReference type="PANTHER" id="PTHR43100:SF1">
    <property type="entry name" value="GLUTAMATE SYNTHASE [NADPH] SMALL CHAIN"/>
    <property type="match status" value="1"/>
</dbReference>
<dbReference type="Proteomes" id="UP000729357">
    <property type="component" value="Unassembled WGS sequence"/>
</dbReference>
<evidence type="ECO:0000313" key="2">
    <source>
        <dbReference type="Proteomes" id="UP000729357"/>
    </source>
</evidence>
<dbReference type="EMBL" id="JAHFXS010007100">
    <property type="protein sequence ID" value="KAG9928138.1"/>
    <property type="molecule type" value="Genomic_DNA"/>
</dbReference>
<dbReference type="Gene3D" id="3.50.50.60">
    <property type="entry name" value="FAD/NAD(P)-binding domain"/>
    <property type="match status" value="1"/>
</dbReference>
<dbReference type="InterPro" id="IPR051394">
    <property type="entry name" value="Glutamate_Synthase"/>
</dbReference>
<feature type="non-terminal residue" evidence="1">
    <location>
        <position position="1"/>
    </location>
</feature>